<name>A0A4Y2HM73_ARAVE</name>
<accession>A0A4Y2HM73</accession>
<dbReference type="EMBL" id="BGPR01103471">
    <property type="protein sequence ID" value="GBM66501.1"/>
    <property type="molecule type" value="Genomic_DNA"/>
</dbReference>
<reference evidence="1 2" key="1">
    <citation type="journal article" date="2019" name="Sci. Rep.">
        <title>Orb-weaving spider Araneus ventricosus genome elucidates the spidroin gene catalogue.</title>
        <authorList>
            <person name="Kono N."/>
            <person name="Nakamura H."/>
            <person name="Ohtoshi R."/>
            <person name="Moran D.A.P."/>
            <person name="Shinohara A."/>
            <person name="Yoshida Y."/>
            <person name="Fujiwara M."/>
            <person name="Mori M."/>
            <person name="Tomita M."/>
            <person name="Arakawa K."/>
        </authorList>
    </citation>
    <scope>NUCLEOTIDE SEQUENCE [LARGE SCALE GENOMIC DNA]</scope>
</reference>
<evidence type="ECO:0000313" key="2">
    <source>
        <dbReference type="Proteomes" id="UP000499080"/>
    </source>
</evidence>
<evidence type="ECO:0000313" key="1">
    <source>
        <dbReference type="EMBL" id="GBM66501.1"/>
    </source>
</evidence>
<sequence length="80" mass="9153">MAVPDFRLVWVKTHSGPWIEWSTDELPSDLNSIRRFQFEILMRGSGKQASTYIGTSLASRLEMAFNPRVRGRDVWVAGIL</sequence>
<dbReference type="AlphaFoldDB" id="A0A4Y2HM73"/>
<gene>
    <name evidence="1" type="ORF">AVEN_7246_1</name>
</gene>
<protein>
    <submittedName>
        <fullName evidence="1">Uncharacterized protein</fullName>
    </submittedName>
</protein>
<comment type="caution">
    <text evidence="1">The sequence shown here is derived from an EMBL/GenBank/DDBJ whole genome shotgun (WGS) entry which is preliminary data.</text>
</comment>
<keyword evidence="2" id="KW-1185">Reference proteome</keyword>
<organism evidence="1 2">
    <name type="scientific">Araneus ventricosus</name>
    <name type="common">Orbweaver spider</name>
    <name type="synonym">Epeira ventricosa</name>
    <dbReference type="NCBI Taxonomy" id="182803"/>
    <lineage>
        <taxon>Eukaryota</taxon>
        <taxon>Metazoa</taxon>
        <taxon>Ecdysozoa</taxon>
        <taxon>Arthropoda</taxon>
        <taxon>Chelicerata</taxon>
        <taxon>Arachnida</taxon>
        <taxon>Araneae</taxon>
        <taxon>Araneomorphae</taxon>
        <taxon>Entelegynae</taxon>
        <taxon>Araneoidea</taxon>
        <taxon>Araneidae</taxon>
        <taxon>Araneus</taxon>
    </lineage>
</organism>
<proteinExistence type="predicted"/>
<dbReference type="Proteomes" id="UP000499080">
    <property type="component" value="Unassembled WGS sequence"/>
</dbReference>